<feature type="binding site" evidence="2">
    <location>
        <position position="98"/>
    </location>
    <ligand>
        <name>Cu cation</name>
        <dbReference type="ChEBI" id="CHEBI:23378"/>
    </ligand>
</feature>
<keyword evidence="2" id="KW-0479">Metal-binding</keyword>
<protein>
    <submittedName>
        <fullName evidence="4">Protein SCO1/2</fullName>
    </submittedName>
</protein>
<dbReference type="InterPro" id="IPR003782">
    <property type="entry name" value="SCO1/SenC"/>
</dbReference>
<keyword evidence="2" id="KW-0186">Copper</keyword>
<sequence>MVQQHYIMKLKFFFPLRFLIIPVLLLSACQDAKKLPILGPRAAETVKNADGTSRVDTVYQTIPVFRFLNQDSVYVTNDNFKDKIYIADFFFTSCSSICPTMHRNMKTIFDKFKDNPDVMYLSHTIDFKYDKPSVLKKYAQKLGVDNGKWQFVWGTKDSVYSIAEKNYLVAVAEDATNRDGYIHQGWLVLIDKQKRLRGAYDGTKTEDVAKLIKDIPVLLAEYKK</sequence>
<name>A0A1W2CKM1_9SPHI</name>
<evidence type="ECO:0000256" key="3">
    <source>
        <dbReference type="PIRSR" id="PIRSR603782-2"/>
    </source>
</evidence>
<dbReference type="Gene3D" id="3.40.30.10">
    <property type="entry name" value="Glutaredoxin"/>
    <property type="match status" value="1"/>
</dbReference>
<organism evidence="4 5">
    <name type="scientific">Pedobacter africanus</name>
    <dbReference type="NCBI Taxonomy" id="151894"/>
    <lineage>
        <taxon>Bacteria</taxon>
        <taxon>Pseudomonadati</taxon>
        <taxon>Bacteroidota</taxon>
        <taxon>Sphingobacteriia</taxon>
        <taxon>Sphingobacteriales</taxon>
        <taxon>Sphingobacteriaceae</taxon>
        <taxon>Pedobacter</taxon>
    </lineage>
</organism>
<accession>A0A1W2CKM1</accession>
<dbReference type="CDD" id="cd02968">
    <property type="entry name" value="SCO"/>
    <property type="match status" value="1"/>
</dbReference>
<dbReference type="Proteomes" id="UP000192756">
    <property type="component" value="Unassembled WGS sequence"/>
</dbReference>
<comment type="similarity">
    <text evidence="1">Belongs to the SCO1/2 family.</text>
</comment>
<evidence type="ECO:0000256" key="2">
    <source>
        <dbReference type="PIRSR" id="PIRSR603782-1"/>
    </source>
</evidence>
<feature type="binding site" evidence="2">
    <location>
        <position position="94"/>
    </location>
    <ligand>
        <name>Cu cation</name>
        <dbReference type="ChEBI" id="CHEBI:23378"/>
    </ligand>
</feature>
<reference evidence="5" key="1">
    <citation type="submission" date="2017-04" db="EMBL/GenBank/DDBJ databases">
        <authorList>
            <person name="Varghese N."/>
            <person name="Submissions S."/>
        </authorList>
    </citation>
    <scope>NUCLEOTIDE SEQUENCE [LARGE SCALE GENOMIC DNA]</scope>
    <source>
        <strain evidence="5">DSM 12126</strain>
    </source>
</reference>
<dbReference type="SUPFAM" id="SSF52833">
    <property type="entry name" value="Thioredoxin-like"/>
    <property type="match status" value="1"/>
</dbReference>
<keyword evidence="5" id="KW-1185">Reference proteome</keyword>
<keyword evidence="3" id="KW-1015">Disulfide bond</keyword>
<dbReference type="Pfam" id="PF02630">
    <property type="entry name" value="SCO1-SenC"/>
    <property type="match status" value="1"/>
</dbReference>
<feature type="disulfide bond" description="Redox-active" evidence="3">
    <location>
        <begin position="94"/>
        <end position="98"/>
    </location>
</feature>
<feature type="binding site" evidence="2">
    <location>
        <position position="183"/>
    </location>
    <ligand>
        <name>Cu cation</name>
        <dbReference type="ChEBI" id="CHEBI:23378"/>
    </ligand>
</feature>
<evidence type="ECO:0000313" key="4">
    <source>
        <dbReference type="EMBL" id="SMC85753.1"/>
    </source>
</evidence>
<dbReference type="EMBL" id="FWXT01000002">
    <property type="protein sequence ID" value="SMC85753.1"/>
    <property type="molecule type" value="Genomic_DNA"/>
</dbReference>
<gene>
    <name evidence="4" type="ORF">SAMN04488524_2949</name>
</gene>
<dbReference type="PANTHER" id="PTHR12151:SF25">
    <property type="entry name" value="LINALOOL DEHYDRATASE_ISOMERASE DOMAIN-CONTAINING PROTEIN"/>
    <property type="match status" value="1"/>
</dbReference>
<dbReference type="AlphaFoldDB" id="A0A1W2CKM1"/>
<evidence type="ECO:0000256" key="1">
    <source>
        <dbReference type="ARBA" id="ARBA00010996"/>
    </source>
</evidence>
<evidence type="ECO:0000313" key="5">
    <source>
        <dbReference type="Proteomes" id="UP000192756"/>
    </source>
</evidence>
<dbReference type="PANTHER" id="PTHR12151">
    <property type="entry name" value="ELECTRON TRANSPORT PROTIN SCO1/SENC FAMILY MEMBER"/>
    <property type="match status" value="1"/>
</dbReference>
<dbReference type="GO" id="GO:0046872">
    <property type="term" value="F:metal ion binding"/>
    <property type="evidence" value="ECO:0007669"/>
    <property type="project" value="UniProtKB-KW"/>
</dbReference>
<dbReference type="InterPro" id="IPR036249">
    <property type="entry name" value="Thioredoxin-like_sf"/>
</dbReference>
<dbReference type="STRING" id="151894.SAMN04488524_2949"/>
<proteinExistence type="inferred from homology"/>